<dbReference type="AlphaFoldDB" id="A0A836MPI3"/>
<reference evidence="1 2" key="1">
    <citation type="submission" date="2014-03" db="EMBL/GenBank/DDBJ databases">
        <title>The genomes of two eusocial bee gut symbionts.</title>
        <authorList>
            <person name="Kwong W.K."/>
            <person name="Engel P."/>
            <person name="Koch H."/>
            <person name="Moran N.A."/>
        </authorList>
    </citation>
    <scope>NUCLEOTIDE SEQUENCE [LARGE SCALE GENOMIC DNA]</scope>
    <source>
        <strain evidence="2">wkB29</strain>
    </source>
</reference>
<gene>
    <name evidence="1" type="ORF">SALWKB29_1805</name>
</gene>
<organism evidence="1 2">
    <name type="scientific">Snodgrassella communis</name>
    <dbReference type="NCBI Taxonomy" id="2946699"/>
    <lineage>
        <taxon>Bacteria</taxon>
        <taxon>Pseudomonadati</taxon>
        <taxon>Pseudomonadota</taxon>
        <taxon>Betaproteobacteria</taxon>
        <taxon>Neisseriales</taxon>
        <taxon>Neisseriaceae</taxon>
        <taxon>Snodgrassella</taxon>
    </lineage>
</organism>
<dbReference type="OrthoDB" id="9809126at2"/>
<protein>
    <submittedName>
        <fullName evidence="1">Uncharacterized protein</fullName>
    </submittedName>
</protein>
<accession>A0A836MPI3</accession>
<dbReference type="RefSeq" id="WP_037491572.1">
    <property type="nucleotide sequence ID" value="NZ_JFZV01000010.1"/>
</dbReference>
<name>A0A836MPI3_9NEIS</name>
<dbReference type="EMBL" id="JFZV01000010">
    <property type="protein sequence ID" value="KDN14144.1"/>
    <property type="molecule type" value="Genomic_DNA"/>
</dbReference>
<comment type="caution">
    <text evidence="1">The sequence shown here is derived from an EMBL/GenBank/DDBJ whole genome shotgun (WGS) entry which is preliminary data.</text>
</comment>
<evidence type="ECO:0000313" key="2">
    <source>
        <dbReference type="Proteomes" id="UP000027170"/>
    </source>
</evidence>
<dbReference type="Proteomes" id="UP000027170">
    <property type="component" value="Unassembled WGS sequence"/>
</dbReference>
<proteinExistence type="predicted"/>
<sequence length="125" mass="13786">MERYEQSATLSTVQVMQNGQIEEISVKKGVGTAAHIDALTITMPELVFNQSLDVVTDDEFACQISGIIYEIMGYGLSRAARGRNDYSLSYLMGSKRVSYGYVAFGGLQQRETVCIHFTGTDLISK</sequence>
<keyword evidence="2" id="KW-1185">Reference proteome</keyword>
<evidence type="ECO:0000313" key="1">
    <source>
        <dbReference type="EMBL" id="KDN14144.1"/>
    </source>
</evidence>